<keyword evidence="1" id="KW-0472">Membrane</keyword>
<dbReference type="AlphaFoldDB" id="A0ABD1TPB0"/>
<keyword evidence="3" id="KW-1185">Reference proteome</keyword>
<dbReference type="EMBL" id="JBFOLJ010000008">
    <property type="protein sequence ID" value="KAL2514575.1"/>
    <property type="molecule type" value="Genomic_DNA"/>
</dbReference>
<proteinExistence type="predicted"/>
<gene>
    <name evidence="2" type="ORF">Fot_28546</name>
</gene>
<dbReference type="Proteomes" id="UP001604277">
    <property type="component" value="Unassembled WGS sequence"/>
</dbReference>
<keyword evidence="1" id="KW-0812">Transmembrane</keyword>
<protein>
    <submittedName>
        <fullName evidence="2">Diacylglycerol kinase 7</fullName>
    </submittedName>
</protein>
<organism evidence="2 3">
    <name type="scientific">Forsythia ovata</name>
    <dbReference type="NCBI Taxonomy" id="205694"/>
    <lineage>
        <taxon>Eukaryota</taxon>
        <taxon>Viridiplantae</taxon>
        <taxon>Streptophyta</taxon>
        <taxon>Embryophyta</taxon>
        <taxon>Tracheophyta</taxon>
        <taxon>Spermatophyta</taxon>
        <taxon>Magnoliopsida</taxon>
        <taxon>eudicotyledons</taxon>
        <taxon>Gunneridae</taxon>
        <taxon>Pentapetalae</taxon>
        <taxon>asterids</taxon>
        <taxon>lamiids</taxon>
        <taxon>Lamiales</taxon>
        <taxon>Oleaceae</taxon>
        <taxon>Forsythieae</taxon>
        <taxon>Forsythia</taxon>
    </lineage>
</organism>
<name>A0ABD1TPB0_9LAMI</name>
<feature type="transmembrane region" description="Helical" evidence="1">
    <location>
        <begin position="62"/>
        <end position="83"/>
    </location>
</feature>
<keyword evidence="1" id="KW-1133">Transmembrane helix</keyword>
<keyword evidence="2" id="KW-0418">Kinase</keyword>
<evidence type="ECO:0000313" key="3">
    <source>
        <dbReference type="Proteomes" id="UP001604277"/>
    </source>
</evidence>
<sequence>MIHAKDEELTEALNELSRSQESYRDLEILSIGKLPATTRNAQTWDEDYRGAFSKLNLVHQPIHQFLMFWTITNISGIVWRYLFSKPIAAFKITRSLAAKAFQTSLPLCKENFLLCRNGEPSGSTASSILFELRGGEWAEAYMQMDGEPWKQLVNKEFLTFVETKHVPFQSVMVHGE</sequence>
<accession>A0ABD1TPB0</accession>
<comment type="caution">
    <text evidence="2">The sequence shown here is derived from an EMBL/GenBank/DDBJ whole genome shotgun (WGS) entry which is preliminary data.</text>
</comment>
<dbReference type="GO" id="GO:0016301">
    <property type="term" value="F:kinase activity"/>
    <property type="evidence" value="ECO:0007669"/>
    <property type="project" value="UniProtKB-KW"/>
</dbReference>
<evidence type="ECO:0000256" key="1">
    <source>
        <dbReference type="SAM" id="Phobius"/>
    </source>
</evidence>
<reference evidence="3" key="1">
    <citation type="submission" date="2024-07" db="EMBL/GenBank/DDBJ databases">
        <title>Two chromosome-level genome assemblies of Korean endemic species Abeliophyllum distichum and Forsythia ovata (Oleaceae).</title>
        <authorList>
            <person name="Jang H."/>
        </authorList>
    </citation>
    <scope>NUCLEOTIDE SEQUENCE [LARGE SCALE GENOMIC DNA]</scope>
</reference>
<evidence type="ECO:0000313" key="2">
    <source>
        <dbReference type="EMBL" id="KAL2514575.1"/>
    </source>
</evidence>
<keyword evidence="2" id="KW-0808">Transferase</keyword>